<feature type="signal peptide" evidence="1">
    <location>
        <begin position="1"/>
        <end position="24"/>
    </location>
</feature>
<proteinExistence type="predicted"/>
<organism evidence="2 3">
    <name type="scientific">Hirundo rustica rustica</name>
    <dbReference type="NCBI Taxonomy" id="333673"/>
    <lineage>
        <taxon>Eukaryota</taxon>
        <taxon>Metazoa</taxon>
        <taxon>Chordata</taxon>
        <taxon>Craniata</taxon>
        <taxon>Vertebrata</taxon>
        <taxon>Euteleostomi</taxon>
        <taxon>Archelosauria</taxon>
        <taxon>Archosauria</taxon>
        <taxon>Dinosauria</taxon>
        <taxon>Saurischia</taxon>
        <taxon>Theropoda</taxon>
        <taxon>Coelurosauria</taxon>
        <taxon>Aves</taxon>
        <taxon>Neognathae</taxon>
        <taxon>Neoaves</taxon>
        <taxon>Telluraves</taxon>
        <taxon>Australaves</taxon>
        <taxon>Passeriformes</taxon>
        <taxon>Sylvioidea</taxon>
        <taxon>Hirundinidae</taxon>
        <taxon>Hirundo</taxon>
    </lineage>
</organism>
<gene>
    <name evidence="2" type="ORF">DUI87_29489</name>
</gene>
<name>A0A3M0JH23_HIRRU</name>
<evidence type="ECO:0000256" key="1">
    <source>
        <dbReference type="SAM" id="SignalP"/>
    </source>
</evidence>
<comment type="caution">
    <text evidence="2">The sequence shown here is derived from an EMBL/GenBank/DDBJ whole genome shotgun (WGS) entry which is preliminary data.</text>
</comment>
<sequence length="118" mass="12554">MARVSAMISPVLVLFGCDLCFVRASQLAGSGHIHGIKFMNSKEGGTSVLPVRNGFLACPSFQAMPKSVLGTYWLVQTKSDLGPISTTGFLGHSDLIMFASTNLASYLTVVTEDNCSYA</sequence>
<dbReference type="AlphaFoldDB" id="A0A3M0JH23"/>
<dbReference type="EMBL" id="QRBI01000199">
    <property type="protein sequence ID" value="RMB94036.1"/>
    <property type="molecule type" value="Genomic_DNA"/>
</dbReference>
<keyword evidence="3" id="KW-1185">Reference proteome</keyword>
<evidence type="ECO:0000313" key="2">
    <source>
        <dbReference type="EMBL" id="RMB94036.1"/>
    </source>
</evidence>
<evidence type="ECO:0000313" key="3">
    <source>
        <dbReference type="Proteomes" id="UP000269221"/>
    </source>
</evidence>
<protein>
    <submittedName>
        <fullName evidence="2">Uncharacterized protein</fullName>
    </submittedName>
</protein>
<accession>A0A3M0JH23</accession>
<reference evidence="2 3" key="1">
    <citation type="submission" date="2018-07" db="EMBL/GenBank/DDBJ databases">
        <title>A high quality draft genome assembly of the barn swallow (H. rustica rustica).</title>
        <authorList>
            <person name="Formenti G."/>
            <person name="Chiara M."/>
            <person name="Poveda L."/>
            <person name="Francoijs K.-J."/>
            <person name="Bonisoli-Alquati A."/>
            <person name="Canova L."/>
            <person name="Gianfranceschi L."/>
            <person name="Horner D.S."/>
            <person name="Saino N."/>
        </authorList>
    </citation>
    <scope>NUCLEOTIDE SEQUENCE [LARGE SCALE GENOMIC DNA]</scope>
    <source>
        <strain evidence="2">Chelidonia</strain>
        <tissue evidence="2">Blood</tissue>
    </source>
</reference>
<keyword evidence="1" id="KW-0732">Signal</keyword>
<dbReference type="PROSITE" id="PS51257">
    <property type="entry name" value="PROKAR_LIPOPROTEIN"/>
    <property type="match status" value="1"/>
</dbReference>
<feature type="chain" id="PRO_5017962261" evidence="1">
    <location>
        <begin position="25"/>
        <end position="118"/>
    </location>
</feature>
<dbReference type="Proteomes" id="UP000269221">
    <property type="component" value="Unassembled WGS sequence"/>
</dbReference>